<evidence type="ECO:0000256" key="1">
    <source>
        <dbReference type="SAM" id="MobiDB-lite"/>
    </source>
</evidence>
<keyword evidence="2" id="KW-1133">Transmembrane helix</keyword>
<gene>
    <name evidence="4" type="ORF">GWK36_00305</name>
</gene>
<sequence length="328" mass="36352">MTALSLNARAQRYFDGLLRRVQPGSDGMALIGGSRIYILPTRTGLLYGVVLMAMLLGSLNYQNNLGLLLTFFLAAVGIVAMHHTWFNLRGLAVQARGGPAVFVGENARFEVCLYAARRPRYDLRILYRGEQAAPVALAPEEQTAIKLQVPAERRGWLRLQEVRVETGYPLGLFCAWALVATPAKTLVYPRPAPTAPEPGHDAGDGHQPQRARHEEAEDYLGVRPYRPGDPLKQVDWKAFARERGLWVKQYGGEQGQEVWIDWSAINAADSELRLNLLTRQVLDASTTSTRFGLRLPGVVEPVSQGPEHTERCLIHLALFGYEQGQASA</sequence>
<feature type="domain" description="DUF58" evidence="3">
    <location>
        <begin position="222"/>
        <end position="260"/>
    </location>
</feature>
<proteinExistence type="predicted"/>
<dbReference type="PANTHER" id="PTHR34351">
    <property type="entry name" value="SLR1927 PROTEIN-RELATED"/>
    <property type="match status" value="1"/>
</dbReference>
<evidence type="ECO:0000256" key="2">
    <source>
        <dbReference type="SAM" id="Phobius"/>
    </source>
</evidence>
<dbReference type="PANTHER" id="PTHR34351:SF1">
    <property type="entry name" value="SLR1927 PROTEIN"/>
    <property type="match status" value="1"/>
</dbReference>
<keyword evidence="5" id="KW-1185">Reference proteome</keyword>
<dbReference type="AlphaFoldDB" id="A0A6G7VA19"/>
<dbReference type="RefSeq" id="WP_166269093.1">
    <property type="nucleotide sequence ID" value="NZ_CP048029.1"/>
</dbReference>
<dbReference type="EMBL" id="CP048029">
    <property type="protein sequence ID" value="QIK36698.1"/>
    <property type="molecule type" value="Genomic_DNA"/>
</dbReference>
<keyword evidence="2" id="KW-0812">Transmembrane</keyword>
<organism evidence="4 5">
    <name type="scientific">Caldichromatium japonicum</name>
    <dbReference type="NCBI Taxonomy" id="2699430"/>
    <lineage>
        <taxon>Bacteria</taxon>
        <taxon>Pseudomonadati</taxon>
        <taxon>Pseudomonadota</taxon>
        <taxon>Gammaproteobacteria</taxon>
        <taxon>Chromatiales</taxon>
        <taxon>Chromatiaceae</taxon>
        <taxon>Caldichromatium</taxon>
    </lineage>
</organism>
<dbReference type="Proteomes" id="UP000502699">
    <property type="component" value="Chromosome"/>
</dbReference>
<feature type="transmembrane region" description="Helical" evidence="2">
    <location>
        <begin position="44"/>
        <end position="61"/>
    </location>
</feature>
<feature type="region of interest" description="Disordered" evidence="1">
    <location>
        <begin position="189"/>
        <end position="214"/>
    </location>
</feature>
<reference evidence="5" key="1">
    <citation type="submission" date="2020-01" db="EMBL/GenBank/DDBJ databases">
        <title>Caldichromatium gen. nov., sp. nov., a thermophilic purple sulfur bacterium member of the family Chromatiaceae isolated from Nakabusa hot spring, Japan.</title>
        <authorList>
            <person name="Saini M.K."/>
            <person name="Hanada S."/>
            <person name="Tank M."/>
        </authorList>
    </citation>
    <scope>NUCLEOTIDE SEQUENCE [LARGE SCALE GENOMIC DNA]</scope>
    <source>
        <strain evidence="5">No.7</strain>
    </source>
</reference>
<dbReference type="KEGG" id="cjap:GWK36_00305"/>
<accession>A0A6G7VA19</accession>
<protein>
    <submittedName>
        <fullName evidence="4">DUF58 domain-containing protein</fullName>
    </submittedName>
</protein>
<keyword evidence="2" id="KW-0472">Membrane</keyword>
<dbReference type="Pfam" id="PF01882">
    <property type="entry name" value="DUF58"/>
    <property type="match status" value="1"/>
</dbReference>
<feature type="transmembrane region" description="Helical" evidence="2">
    <location>
        <begin position="67"/>
        <end position="86"/>
    </location>
</feature>
<evidence type="ECO:0000259" key="3">
    <source>
        <dbReference type="Pfam" id="PF01882"/>
    </source>
</evidence>
<name>A0A6G7VA19_9GAMM</name>
<evidence type="ECO:0000313" key="4">
    <source>
        <dbReference type="EMBL" id="QIK36698.1"/>
    </source>
</evidence>
<evidence type="ECO:0000313" key="5">
    <source>
        <dbReference type="Proteomes" id="UP000502699"/>
    </source>
</evidence>
<dbReference type="InterPro" id="IPR002881">
    <property type="entry name" value="DUF58"/>
</dbReference>